<dbReference type="CDD" id="cd01949">
    <property type="entry name" value="GGDEF"/>
    <property type="match status" value="1"/>
</dbReference>
<dbReference type="PROSITE" id="PS50887">
    <property type="entry name" value="GGDEF"/>
    <property type="match status" value="1"/>
</dbReference>
<evidence type="ECO:0000256" key="1">
    <source>
        <dbReference type="ARBA" id="ARBA00051114"/>
    </source>
</evidence>
<dbReference type="Proteomes" id="UP000295510">
    <property type="component" value="Unassembled WGS sequence"/>
</dbReference>
<dbReference type="AlphaFoldDB" id="A0A4R6U704"/>
<dbReference type="Pfam" id="PF12860">
    <property type="entry name" value="PAS_7"/>
    <property type="match status" value="1"/>
</dbReference>
<dbReference type="FunFam" id="3.20.20.450:FF:000001">
    <property type="entry name" value="Cyclic di-GMP phosphodiesterase yahA"/>
    <property type="match status" value="1"/>
</dbReference>
<dbReference type="SUPFAM" id="SSF141868">
    <property type="entry name" value="EAL domain-like"/>
    <property type="match status" value="1"/>
</dbReference>
<feature type="domain" description="EAL" evidence="3">
    <location>
        <begin position="441"/>
        <end position="684"/>
    </location>
</feature>
<dbReference type="SUPFAM" id="SSF55785">
    <property type="entry name" value="PYP-like sensor domain (PAS domain)"/>
    <property type="match status" value="1"/>
</dbReference>
<dbReference type="Pfam" id="PF00563">
    <property type="entry name" value="EAL"/>
    <property type="match status" value="1"/>
</dbReference>
<dbReference type="SMART" id="SM00267">
    <property type="entry name" value="GGDEF"/>
    <property type="match status" value="1"/>
</dbReference>
<dbReference type="InterPro" id="IPR000700">
    <property type="entry name" value="PAS-assoc_C"/>
</dbReference>
<gene>
    <name evidence="5" type="ORF">DFR43_12030</name>
</gene>
<dbReference type="SUPFAM" id="SSF55073">
    <property type="entry name" value="Nucleotide cyclase"/>
    <property type="match status" value="1"/>
</dbReference>
<feature type="domain" description="PAC" evidence="2">
    <location>
        <begin position="210"/>
        <end position="262"/>
    </location>
</feature>
<dbReference type="PROSITE" id="PS50883">
    <property type="entry name" value="EAL"/>
    <property type="match status" value="1"/>
</dbReference>
<dbReference type="PANTHER" id="PTHR44757">
    <property type="entry name" value="DIGUANYLATE CYCLASE DGCP"/>
    <property type="match status" value="1"/>
</dbReference>
<dbReference type="InterPro" id="IPR052155">
    <property type="entry name" value="Biofilm_reg_signaling"/>
</dbReference>
<dbReference type="Gene3D" id="3.30.70.270">
    <property type="match status" value="1"/>
</dbReference>
<protein>
    <submittedName>
        <fullName evidence="5">PAS domain S-box-containing protein/diguanylate cyclase (GGDEF)-like protein</fullName>
    </submittedName>
</protein>
<dbReference type="Gene3D" id="3.20.20.450">
    <property type="entry name" value="EAL domain"/>
    <property type="match status" value="1"/>
</dbReference>
<comment type="catalytic activity">
    <reaction evidence="1">
        <text>3',3'-c-di-GMP + H2O = 5'-phosphoguanylyl(3'-&gt;5')guanosine + H(+)</text>
        <dbReference type="Rhea" id="RHEA:24902"/>
        <dbReference type="ChEBI" id="CHEBI:15377"/>
        <dbReference type="ChEBI" id="CHEBI:15378"/>
        <dbReference type="ChEBI" id="CHEBI:58754"/>
        <dbReference type="ChEBI" id="CHEBI:58805"/>
        <dbReference type="EC" id="3.1.4.52"/>
    </reaction>
    <physiologicalReaction direction="left-to-right" evidence="1">
        <dbReference type="Rhea" id="RHEA:24903"/>
    </physiologicalReaction>
</comment>
<dbReference type="PROSITE" id="PS50113">
    <property type="entry name" value="PAC"/>
    <property type="match status" value="1"/>
</dbReference>
<dbReference type="InterPro" id="IPR000014">
    <property type="entry name" value="PAS"/>
</dbReference>
<dbReference type="FunFam" id="3.30.70.270:FF:000001">
    <property type="entry name" value="Diguanylate cyclase domain protein"/>
    <property type="match status" value="1"/>
</dbReference>
<evidence type="ECO:0000259" key="3">
    <source>
        <dbReference type="PROSITE" id="PS50883"/>
    </source>
</evidence>
<dbReference type="EMBL" id="SNYL01000020">
    <property type="protein sequence ID" value="TDQ38824.1"/>
    <property type="molecule type" value="Genomic_DNA"/>
</dbReference>
<dbReference type="CDD" id="cd01948">
    <property type="entry name" value="EAL"/>
    <property type="match status" value="1"/>
</dbReference>
<dbReference type="SMART" id="SM00052">
    <property type="entry name" value="EAL"/>
    <property type="match status" value="1"/>
</dbReference>
<dbReference type="NCBIfam" id="TIGR00254">
    <property type="entry name" value="GGDEF"/>
    <property type="match status" value="1"/>
</dbReference>
<dbReference type="InterPro" id="IPR035965">
    <property type="entry name" value="PAS-like_dom_sf"/>
</dbReference>
<organism evidence="5 6">
    <name type="scientific">Tepidicella xavieri</name>
    <dbReference type="NCBI Taxonomy" id="360241"/>
    <lineage>
        <taxon>Bacteria</taxon>
        <taxon>Pseudomonadati</taxon>
        <taxon>Pseudomonadota</taxon>
        <taxon>Betaproteobacteria</taxon>
        <taxon>Burkholderiales</taxon>
        <taxon>Tepidicella</taxon>
    </lineage>
</organism>
<dbReference type="InterPro" id="IPR001610">
    <property type="entry name" value="PAC"/>
</dbReference>
<reference evidence="5 6" key="1">
    <citation type="submission" date="2019-03" db="EMBL/GenBank/DDBJ databases">
        <title>Genomic Encyclopedia of Type Strains, Phase IV (KMG-IV): sequencing the most valuable type-strain genomes for metagenomic binning, comparative biology and taxonomic classification.</title>
        <authorList>
            <person name="Goeker M."/>
        </authorList>
    </citation>
    <scope>NUCLEOTIDE SEQUENCE [LARGE SCALE GENOMIC DNA]</scope>
    <source>
        <strain evidence="5 6">DSM 19605</strain>
    </source>
</reference>
<comment type="caution">
    <text evidence="5">The sequence shown here is derived from an EMBL/GenBank/DDBJ whole genome shotgun (WGS) entry which is preliminary data.</text>
</comment>
<evidence type="ECO:0000313" key="6">
    <source>
        <dbReference type="Proteomes" id="UP000295510"/>
    </source>
</evidence>
<dbReference type="InterPro" id="IPR013656">
    <property type="entry name" value="PAS_4"/>
</dbReference>
<dbReference type="InterPro" id="IPR001633">
    <property type="entry name" value="EAL_dom"/>
</dbReference>
<dbReference type="InterPro" id="IPR035919">
    <property type="entry name" value="EAL_sf"/>
</dbReference>
<dbReference type="GO" id="GO:0071111">
    <property type="term" value="F:cyclic-guanylate-specific phosphodiesterase activity"/>
    <property type="evidence" value="ECO:0007669"/>
    <property type="project" value="UniProtKB-EC"/>
</dbReference>
<evidence type="ECO:0000259" key="4">
    <source>
        <dbReference type="PROSITE" id="PS50887"/>
    </source>
</evidence>
<dbReference type="Pfam" id="PF00990">
    <property type="entry name" value="GGDEF"/>
    <property type="match status" value="1"/>
</dbReference>
<dbReference type="SMART" id="SM00086">
    <property type="entry name" value="PAC"/>
    <property type="match status" value="1"/>
</dbReference>
<dbReference type="InterPro" id="IPR043128">
    <property type="entry name" value="Rev_trsase/Diguanyl_cyclase"/>
</dbReference>
<dbReference type="NCBIfam" id="TIGR00229">
    <property type="entry name" value="sensory_box"/>
    <property type="match status" value="1"/>
</dbReference>
<dbReference type="Pfam" id="PF08448">
    <property type="entry name" value="PAS_4"/>
    <property type="match status" value="1"/>
</dbReference>
<name>A0A4R6U704_9BURK</name>
<proteinExistence type="predicted"/>
<dbReference type="PANTHER" id="PTHR44757:SF2">
    <property type="entry name" value="BIOFILM ARCHITECTURE MAINTENANCE PROTEIN MBAA"/>
    <property type="match status" value="1"/>
</dbReference>
<evidence type="ECO:0000259" key="2">
    <source>
        <dbReference type="PROSITE" id="PS50113"/>
    </source>
</evidence>
<accession>A0A4R6U704</accession>
<sequence>MARSGRLSVAELLDQLRHGFIVLDADGHVIGYNLTALALLELPEAFLAERPRIDDVVRHQHACGDLRGDLDHLLERVWHHLRRVQQTAEPHVYSYTSASGRTLQGATMALPGGGWVRTYTDITKHAQALAALRESEERFRSLTELSADWYWEWDAECRYTRFEGRQVRENNLLAEQSLGHRPWDLPSLNLPRLDDWAPLRQAVAQRKVFRRWEVQRALPDGRTAWFSLSGMPMLDAQGRLLGYRGVGRDITLRKQAEAEVHRLAFYDSLTGLYNRSAFQDRLQQVQSAARRAGTWAALCFIDLDNFKDINDAYGHSAGDAVLRATARRLQVALRASDIIGRLGGDEFIVLLQDLAHEREQAAAVAQDVAEKIRAALEQPLVVESNEVQATPSIGIALFDGGEERMEDILRRADLAMYESKAAGRNAVRFFDPALQERALQRAALQREMRQSLRDGDFLLHGQPIVDAQGQVQGMEALLRWQHPTRGPVSPVQFIPLAEESGHILALGQWVLEQACARLVAWRQDPQRCHWTLSVNLSARQLRQPDFVAQVRAVLTHSGADPRRLKLELTESQLLHDVEDTIGKMEALAALGVQFALDDFGTGYSSLAYLKRLPLAQLKIDRSFVRDVLDDPNDAAIARTILQLAQSLDLDVVAEGVETPQQFEVLRAMGCRLFQGYHFGRPQPL</sequence>
<dbReference type="GO" id="GO:0071732">
    <property type="term" value="P:cellular response to nitric oxide"/>
    <property type="evidence" value="ECO:0007669"/>
    <property type="project" value="UniProtKB-ARBA"/>
</dbReference>
<dbReference type="InterPro" id="IPR029787">
    <property type="entry name" value="Nucleotide_cyclase"/>
</dbReference>
<dbReference type="Gene3D" id="3.30.450.20">
    <property type="entry name" value="PAS domain"/>
    <property type="match status" value="2"/>
</dbReference>
<feature type="domain" description="GGDEF" evidence="4">
    <location>
        <begin position="294"/>
        <end position="432"/>
    </location>
</feature>
<keyword evidence="6" id="KW-1185">Reference proteome</keyword>
<dbReference type="InterPro" id="IPR000160">
    <property type="entry name" value="GGDEF_dom"/>
</dbReference>
<evidence type="ECO:0000313" key="5">
    <source>
        <dbReference type="EMBL" id="TDQ38824.1"/>
    </source>
</evidence>